<dbReference type="InterPro" id="IPR006140">
    <property type="entry name" value="D-isomer_DH_NAD-bd"/>
</dbReference>
<evidence type="ECO:0000313" key="5">
    <source>
        <dbReference type="Proteomes" id="UP001595530"/>
    </source>
</evidence>
<proteinExistence type="predicted"/>
<dbReference type="CDD" id="cd12164">
    <property type="entry name" value="GDH_like_2"/>
    <property type="match status" value="1"/>
</dbReference>
<organism evidence="4 5">
    <name type="scientific">Undibacterium arcticum</name>
    <dbReference type="NCBI Taxonomy" id="1762892"/>
    <lineage>
        <taxon>Bacteria</taxon>
        <taxon>Pseudomonadati</taxon>
        <taxon>Pseudomonadota</taxon>
        <taxon>Betaproteobacteria</taxon>
        <taxon>Burkholderiales</taxon>
        <taxon>Oxalobacteraceae</taxon>
        <taxon>Undibacterium</taxon>
    </lineage>
</organism>
<evidence type="ECO:0000256" key="1">
    <source>
        <dbReference type="ARBA" id="ARBA00023002"/>
    </source>
</evidence>
<dbReference type="Pfam" id="PF02826">
    <property type="entry name" value="2-Hacid_dh_C"/>
    <property type="match status" value="1"/>
</dbReference>
<evidence type="ECO:0000256" key="2">
    <source>
        <dbReference type="ARBA" id="ARBA00023027"/>
    </source>
</evidence>
<reference evidence="5" key="1">
    <citation type="journal article" date="2019" name="Int. J. Syst. Evol. Microbiol.">
        <title>The Global Catalogue of Microorganisms (GCM) 10K type strain sequencing project: providing services to taxonomists for standard genome sequencing and annotation.</title>
        <authorList>
            <consortium name="The Broad Institute Genomics Platform"/>
            <consortium name="The Broad Institute Genome Sequencing Center for Infectious Disease"/>
            <person name="Wu L."/>
            <person name="Ma J."/>
        </authorList>
    </citation>
    <scope>NUCLEOTIDE SEQUENCE [LARGE SCALE GENOMIC DNA]</scope>
    <source>
        <strain evidence="5">KCTC 42986</strain>
    </source>
</reference>
<name>A0ABV7F2U9_9BURK</name>
<dbReference type="PANTHER" id="PTHR43333">
    <property type="entry name" value="2-HACID_DH_C DOMAIN-CONTAINING PROTEIN"/>
    <property type="match status" value="1"/>
</dbReference>
<keyword evidence="2" id="KW-0520">NAD</keyword>
<gene>
    <name evidence="4" type="ORF">ACFOFO_10740</name>
</gene>
<comment type="caution">
    <text evidence="4">The sequence shown here is derived from an EMBL/GenBank/DDBJ whole genome shotgun (WGS) entry which is preliminary data.</text>
</comment>
<dbReference type="PANTHER" id="PTHR43333:SF1">
    <property type="entry name" value="D-ISOMER SPECIFIC 2-HYDROXYACID DEHYDROGENASE NAD-BINDING DOMAIN-CONTAINING PROTEIN"/>
    <property type="match status" value="1"/>
</dbReference>
<dbReference type="Proteomes" id="UP001595530">
    <property type="component" value="Unassembled WGS sequence"/>
</dbReference>
<protein>
    <submittedName>
        <fullName evidence="4">2-hydroxyacid dehydrogenase</fullName>
    </submittedName>
</protein>
<dbReference type="EMBL" id="JBHRTP010000031">
    <property type="protein sequence ID" value="MFC3108433.1"/>
    <property type="molecule type" value="Genomic_DNA"/>
</dbReference>
<dbReference type="SUPFAM" id="SSF51735">
    <property type="entry name" value="NAD(P)-binding Rossmann-fold domains"/>
    <property type="match status" value="1"/>
</dbReference>
<dbReference type="InterPro" id="IPR036291">
    <property type="entry name" value="NAD(P)-bd_dom_sf"/>
</dbReference>
<feature type="domain" description="D-isomer specific 2-hydroxyacid dehydrogenase NAD-binding" evidence="3">
    <location>
        <begin position="105"/>
        <end position="276"/>
    </location>
</feature>
<evidence type="ECO:0000259" key="3">
    <source>
        <dbReference type="Pfam" id="PF02826"/>
    </source>
</evidence>
<accession>A0ABV7F2U9</accession>
<keyword evidence="1" id="KW-0560">Oxidoreductase</keyword>
<dbReference type="Gene3D" id="3.40.50.720">
    <property type="entry name" value="NAD(P)-binding Rossmann-like Domain"/>
    <property type="match status" value="2"/>
</dbReference>
<sequence length="311" mass="34528">MNILFYSPDGKPEPWIEGFARALPEAQLQVWREDDATPIPADYAVLWKPPAALLQGRSDLKAVFNLGAGVDGVLQLGAALPASVPIVRLEDAGMALQMAEYVSHAVLRYFRRFDQYELQARDGQWRFLPPYDKQDFAVGILGLGVLGSRMAAALQHFGFRVNGWSRNHKVVPGVHSYAGSDELDQFLCDSRVLVCALPLTPETTNLLDRRTLEKLPHAAYLINVARGAHLVEEDLLALVQNGHIAGATLDVVRKEPLPPTHPFWQEPRITLTPHVAALTLRDESIRQIADKIRALQRGEPIAGLVDRNRGY</sequence>
<keyword evidence="5" id="KW-1185">Reference proteome</keyword>
<dbReference type="RefSeq" id="WP_390328312.1">
    <property type="nucleotide sequence ID" value="NZ_JBHRTP010000031.1"/>
</dbReference>
<evidence type="ECO:0000313" key="4">
    <source>
        <dbReference type="EMBL" id="MFC3108433.1"/>
    </source>
</evidence>